<keyword evidence="4" id="KW-0472">Membrane</keyword>
<keyword evidence="5" id="KW-0653">Protein transport</keyword>
<dbReference type="PANTHER" id="PTHR14110">
    <property type="entry name" value="MITOCHONDRIAL IMPORT INNER MEMBRANE TRANSLOCASE SUBUNIT TIM22"/>
    <property type="match status" value="1"/>
</dbReference>
<sequence length="186" mass="19791">MLSMGFVGSLLPLLTAARICCVGDRRDALNAPPKPSKTSSSDCMSTTALLIFRGLGAGLAWTISVDGYALASMTDDQWKQRITTRPGSSIAREAARSLARLSMRNMLGFASFLGIFGGMSCAMEKVRGKKDPLNPFVGGFTAGMVILPGELRNPRTLVTAAFLCGSASMALHHFVPRETTKTTVSQ</sequence>
<evidence type="ECO:0000256" key="6">
    <source>
        <dbReference type="SAM" id="SignalP"/>
    </source>
</evidence>
<dbReference type="Proteomes" id="UP000286097">
    <property type="component" value="Unassembled WGS sequence"/>
</dbReference>
<keyword evidence="6" id="KW-0732">Signal</keyword>
<evidence type="ECO:0000256" key="2">
    <source>
        <dbReference type="ARBA" id="ARBA00022692"/>
    </source>
</evidence>
<evidence type="ECO:0000313" key="8">
    <source>
        <dbReference type="EMBL" id="RQM12249.1"/>
    </source>
</evidence>
<comment type="subcellular location">
    <subcellularLocation>
        <location evidence="1">Membrane</location>
        <topology evidence="1">Multi-pass membrane protein</topology>
    </subcellularLocation>
    <subcellularLocation>
        <location evidence="5">Mitochondrion inner membrane</location>
        <topology evidence="5">Multi-pass membrane protein</topology>
    </subcellularLocation>
</comment>
<dbReference type="AlphaFoldDB" id="A0A3M6V9Y6"/>
<evidence type="ECO:0000313" key="9">
    <source>
        <dbReference type="Proteomes" id="UP000282087"/>
    </source>
</evidence>
<feature type="signal peptide" evidence="6">
    <location>
        <begin position="1"/>
        <end position="16"/>
    </location>
</feature>
<keyword evidence="5" id="KW-0999">Mitochondrion inner membrane</keyword>
<evidence type="ECO:0000313" key="7">
    <source>
        <dbReference type="EMBL" id="RMX63012.1"/>
    </source>
</evidence>
<name>A0A3M6V9Y6_9STRA</name>
<keyword evidence="5" id="KW-0811">Translocation</keyword>
<dbReference type="PANTHER" id="PTHR14110:SF18">
    <property type="entry name" value="OUTER ENVELOPE PORE PROTEIN 16-3, CHLOROPLASTIC_MITOCHONDRIAL"/>
    <property type="match status" value="1"/>
</dbReference>
<evidence type="ECO:0000256" key="4">
    <source>
        <dbReference type="ARBA" id="ARBA00023136"/>
    </source>
</evidence>
<comment type="caution">
    <text evidence="7">The sequence shown here is derived from an EMBL/GenBank/DDBJ whole genome shotgun (WGS) entry which is preliminary data.</text>
</comment>
<dbReference type="OrthoDB" id="75343at2759"/>
<accession>A0A3M6V9Y6</accession>
<evidence type="ECO:0000256" key="3">
    <source>
        <dbReference type="ARBA" id="ARBA00022989"/>
    </source>
</evidence>
<keyword evidence="5" id="KW-0496">Mitochondrion</keyword>
<dbReference type="GO" id="GO:0008320">
    <property type="term" value="F:protein transmembrane transporter activity"/>
    <property type="evidence" value="ECO:0007669"/>
    <property type="project" value="UniProtKB-UniRule"/>
</dbReference>
<keyword evidence="3" id="KW-1133">Transmembrane helix</keyword>
<comment type="subunit">
    <text evidence="5">Component of the TIM22 complex.</text>
</comment>
<gene>
    <name evidence="8" type="ORF">DD237_007690</name>
    <name evidence="7" type="ORF">DD238_007361</name>
</gene>
<comment type="similarity">
    <text evidence="5">Belongs to the Tim17/Tim22/Tim23 family.</text>
</comment>
<evidence type="ECO:0000313" key="10">
    <source>
        <dbReference type="Proteomes" id="UP000286097"/>
    </source>
</evidence>
<evidence type="ECO:0000256" key="1">
    <source>
        <dbReference type="ARBA" id="ARBA00004141"/>
    </source>
</evidence>
<keyword evidence="5" id="KW-0813">Transport</keyword>
<dbReference type="InterPro" id="IPR039175">
    <property type="entry name" value="TIM22"/>
</dbReference>
<reference evidence="9 10" key="1">
    <citation type="submission" date="2018-06" db="EMBL/GenBank/DDBJ databases">
        <title>Comparative genomics of downy mildews reveals potential adaptations to biotrophy.</title>
        <authorList>
            <person name="Fletcher K."/>
            <person name="Klosterman S.J."/>
            <person name="Derevnina L."/>
            <person name="Martin F."/>
            <person name="Koike S."/>
            <person name="Reyes Chin-Wo S."/>
            <person name="Mou B."/>
            <person name="Michelmore R."/>
        </authorList>
    </citation>
    <scope>NUCLEOTIDE SEQUENCE [LARGE SCALE GENOMIC DNA]</scope>
    <source>
        <strain evidence="8 10">R13</strain>
        <strain evidence="7 9">R14</strain>
    </source>
</reference>
<dbReference type="Pfam" id="PF02466">
    <property type="entry name" value="Tim17"/>
    <property type="match status" value="1"/>
</dbReference>
<organism evidence="7 9">
    <name type="scientific">Peronospora effusa</name>
    <dbReference type="NCBI Taxonomy" id="542832"/>
    <lineage>
        <taxon>Eukaryota</taxon>
        <taxon>Sar</taxon>
        <taxon>Stramenopiles</taxon>
        <taxon>Oomycota</taxon>
        <taxon>Peronosporomycetes</taxon>
        <taxon>Peronosporales</taxon>
        <taxon>Peronosporaceae</taxon>
        <taxon>Peronospora</taxon>
    </lineage>
</organism>
<keyword evidence="9" id="KW-1185">Reference proteome</keyword>
<dbReference type="EMBL" id="QKXF01000350">
    <property type="protein sequence ID" value="RQM12249.1"/>
    <property type="molecule type" value="Genomic_DNA"/>
</dbReference>
<dbReference type="EMBL" id="QLLG01000463">
    <property type="protein sequence ID" value="RMX63012.1"/>
    <property type="molecule type" value="Genomic_DNA"/>
</dbReference>
<proteinExistence type="inferred from homology"/>
<keyword evidence="2" id="KW-0812">Transmembrane</keyword>
<evidence type="ECO:0000256" key="5">
    <source>
        <dbReference type="RuleBase" id="RU367038"/>
    </source>
</evidence>
<dbReference type="GO" id="GO:0045039">
    <property type="term" value="P:protein insertion into mitochondrial inner membrane"/>
    <property type="evidence" value="ECO:0007669"/>
    <property type="project" value="UniProtKB-UniRule"/>
</dbReference>
<dbReference type="GO" id="GO:0042721">
    <property type="term" value="C:TIM22 mitochondrial import inner membrane insertion complex"/>
    <property type="evidence" value="ECO:0007669"/>
    <property type="project" value="UniProtKB-UniRule"/>
</dbReference>
<comment type="function">
    <text evidence="5">Essential core component of the TIM22 complex, a complex that mediates the import and insertion of multi-pass transmembrane proteins into the mitochondrial inner membrane. In the TIM22 complex, it constitutes the voltage-activated and signal-gated channel. Forms a twin-pore translocase that uses the membrane potential as external driving force in 2 voltage-dependent steps.</text>
</comment>
<feature type="chain" id="PRO_5033383908" description="Mitochondrial import inner membrane translocase subunit TIM22" evidence="6">
    <location>
        <begin position="17"/>
        <end position="186"/>
    </location>
</feature>
<protein>
    <recommendedName>
        <fullName evidence="5">Mitochondrial import inner membrane translocase subunit TIM22</fullName>
    </recommendedName>
</protein>
<dbReference type="Proteomes" id="UP000282087">
    <property type="component" value="Unassembled WGS sequence"/>
</dbReference>
<dbReference type="VEuPathDB" id="FungiDB:DD237_007690"/>